<name>A0A078L1Y0_9GAMM</name>
<dbReference type="OrthoDB" id="9768183at2"/>
<feature type="transmembrane region" description="Helical" evidence="3">
    <location>
        <begin position="27"/>
        <end position="47"/>
    </location>
</feature>
<feature type="domain" description="Solute-binding protein family 3/N-terminal" evidence="4">
    <location>
        <begin position="46"/>
        <end position="267"/>
    </location>
</feature>
<keyword evidence="3" id="KW-1133">Transmembrane helix</keyword>
<evidence type="ECO:0000259" key="4">
    <source>
        <dbReference type="SMART" id="SM00062"/>
    </source>
</evidence>
<organism evidence="5 6">
    <name type="scientific">Legionella massiliensis</name>
    <dbReference type="NCBI Taxonomy" id="1034943"/>
    <lineage>
        <taxon>Bacteria</taxon>
        <taxon>Pseudomonadati</taxon>
        <taxon>Pseudomonadota</taxon>
        <taxon>Gammaproteobacteria</taxon>
        <taxon>Legionellales</taxon>
        <taxon>Legionellaceae</taxon>
        <taxon>Legionella</taxon>
    </lineage>
</organism>
<dbReference type="Pfam" id="PF00497">
    <property type="entry name" value="SBP_bac_3"/>
    <property type="match status" value="1"/>
</dbReference>
<dbReference type="STRING" id="1034943.BN59_02341"/>
<keyword evidence="6" id="KW-1185">Reference proteome</keyword>
<dbReference type="SMART" id="SM00062">
    <property type="entry name" value="PBPb"/>
    <property type="match status" value="1"/>
</dbReference>
<evidence type="ECO:0000313" key="5">
    <source>
        <dbReference type="EMBL" id="CDZ78044.1"/>
    </source>
</evidence>
<reference evidence="5 6" key="1">
    <citation type="submission" date="2014-06" db="EMBL/GenBank/DDBJ databases">
        <authorList>
            <person name="Urmite Genomes Urmite Genomes"/>
        </authorList>
    </citation>
    <scope>NUCLEOTIDE SEQUENCE [LARGE SCALE GENOMIC DNA]</scope>
</reference>
<accession>A0A078L1Y0</accession>
<keyword evidence="3" id="KW-0812">Transmembrane</keyword>
<dbReference type="InterPro" id="IPR001638">
    <property type="entry name" value="Solute-binding_3/MltF_N"/>
</dbReference>
<dbReference type="PANTHER" id="PTHR35936">
    <property type="entry name" value="MEMBRANE-BOUND LYTIC MUREIN TRANSGLYCOSYLASE F"/>
    <property type="match status" value="1"/>
</dbReference>
<sequence>MGPLGTQYLVYNLITRAAQGPNMKMRIFPIIIFLLACLFNISSYAVVRIGTPLFQPPFAINVQNMPIQGFDIALMKMVCERMKWQCEFIPIVGNDFFTALVTNKIDFAIGGIVITPARRQAFLFSTPYLPSKAGFVTLTSSPIKTLDDLRDKRVGALKGKVYIEYLSTNFPIPVIPSSYSLYGDLILALKNDEIDAVFLNYDTALYLAHQHPSIIRALNEKIPVGEGMGILTTFDHSADIDEINKILLKNEEDGTFVKLYNYYFQFFIAPGNKVQN</sequence>
<keyword evidence="2" id="KW-0732">Signal</keyword>
<evidence type="ECO:0000313" key="6">
    <source>
        <dbReference type="Proteomes" id="UP000044071"/>
    </source>
</evidence>
<gene>
    <name evidence="5" type="primary">artJ_5</name>
    <name evidence="5" type="ORF">BN59_02341</name>
</gene>
<dbReference type="Gene3D" id="3.40.190.10">
    <property type="entry name" value="Periplasmic binding protein-like II"/>
    <property type="match status" value="2"/>
</dbReference>
<evidence type="ECO:0000256" key="3">
    <source>
        <dbReference type="SAM" id="Phobius"/>
    </source>
</evidence>
<protein>
    <submittedName>
        <fullName evidence="5">ABC transporter arginine-binding protein 1</fullName>
    </submittedName>
</protein>
<evidence type="ECO:0000256" key="2">
    <source>
        <dbReference type="ARBA" id="ARBA00022729"/>
    </source>
</evidence>
<comment type="similarity">
    <text evidence="1">Belongs to the bacterial solute-binding protein 3 family.</text>
</comment>
<evidence type="ECO:0000256" key="1">
    <source>
        <dbReference type="ARBA" id="ARBA00010333"/>
    </source>
</evidence>
<proteinExistence type="inferred from homology"/>
<dbReference type="SUPFAM" id="SSF53850">
    <property type="entry name" value="Periplasmic binding protein-like II"/>
    <property type="match status" value="1"/>
</dbReference>
<dbReference type="eggNOG" id="COG0834">
    <property type="taxonomic scope" value="Bacteria"/>
</dbReference>
<dbReference type="AlphaFoldDB" id="A0A078L1Y0"/>
<dbReference type="PANTHER" id="PTHR35936:SF37">
    <property type="entry name" value="AMINO ACID ABC TRANSPORTER SUBSTRATE-BINDING PROTEIN"/>
    <property type="match status" value="1"/>
</dbReference>
<keyword evidence="3" id="KW-0472">Membrane</keyword>
<dbReference type="EMBL" id="CCSB01000002">
    <property type="protein sequence ID" value="CDZ78044.1"/>
    <property type="molecule type" value="Genomic_DNA"/>
</dbReference>
<dbReference type="Proteomes" id="UP000044071">
    <property type="component" value="Unassembled WGS sequence"/>
</dbReference>